<organism evidence="9 10">
    <name type="scientific">Alosa alosa</name>
    <name type="common">allis shad</name>
    <dbReference type="NCBI Taxonomy" id="278164"/>
    <lineage>
        <taxon>Eukaryota</taxon>
        <taxon>Metazoa</taxon>
        <taxon>Chordata</taxon>
        <taxon>Craniata</taxon>
        <taxon>Vertebrata</taxon>
        <taxon>Euteleostomi</taxon>
        <taxon>Actinopterygii</taxon>
        <taxon>Neopterygii</taxon>
        <taxon>Teleostei</taxon>
        <taxon>Clupei</taxon>
        <taxon>Clupeiformes</taxon>
        <taxon>Clupeoidei</taxon>
        <taxon>Clupeidae</taxon>
        <taxon>Alosa</taxon>
    </lineage>
</organism>
<dbReference type="Pfam" id="PF09815">
    <property type="entry name" value="XK-related"/>
    <property type="match status" value="1"/>
</dbReference>
<evidence type="ECO:0000313" key="10">
    <source>
        <dbReference type="Proteomes" id="UP000823561"/>
    </source>
</evidence>
<keyword evidence="6 7" id="KW-0472">Membrane</keyword>
<dbReference type="PANTHER" id="PTHR16024:SF19">
    <property type="entry name" value="XK-RELATED PROTEIN"/>
    <property type="match status" value="1"/>
</dbReference>
<comment type="subcellular location">
    <subcellularLocation>
        <location evidence="1">Cell membrane</location>
        <topology evidence="1">Multi-pass membrane protein</topology>
    </subcellularLocation>
    <subcellularLocation>
        <location evidence="7">Membrane</location>
        <topology evidence="7">Multi-pass membrane protein</topology>
    </subcellularLocation>
</comment>
<evidence type="ECO:0000256" key="2">
    <source>
        <dbReference type="ARBA" id="ARBA00008789"/>
    </source>
</evidence>
<evidence type="ECO:0000313" key="9">
    <source>
        <dbReference type="EMBL" id="KAG5265011.1"/>
    </source>
</evidence>
<comment type="similarity">
    <text evidence="2 7">Belongs to the XK family.</text>
</comment>
<keyword evidence="10" id="KW-1185">Reference proteome</keyword>
<feature type="region of interest" description="Disordered" evidence="8">
    <location>
        <begin position="410"/>
        <end position="457"/>
    </location>
</feature>
<dbReference type="GO" id="GO:0043652">
    <property type="term" value="P:engulfment of apoptotic cell"/>
    <property type="evidence" value="ECO:0007669"/>
    <property type="project" value="TreeGrafter"/>
</dbReference>
<feature type="compositionally biased region" description="Pro residues" evidence="8">
    <location>
        <begin position="431"/>
        <end position="442"/>
    </location>
</feature>
<dbReference type="GO" id="GO:1902742">
    <property type="term" value="P:apoptotic process involved in development"/>
    <property type="evidence" value="ECO:0007669"/>
    <property type="project" value="TreeGrafter"/>
</dbReference>
<evidence type="ECO:0000256" key="4">
    <source>
        <dbReference type="ARBA" id="ARBA00022692"/>
    </source>
</evidence>
<dbReference type="PANTHER" id="PTHR16024">
    <property type="entry name" value="XK-RELATED PROTEIN"/>
    <property type="match status" value="1"/>
</dbReference>
<proteinExistence type="inferred from homology"/>
<evidence type="ECO:0000256" key="8">
    <source>
        <dbReference type="SAM" id="MobiDB-lite"/>
    </source>
</evidence>
<sequence length="457" mass="52107">MDDGIPFLYPFSDFGLNIVGLIFFLLDLILDIWAVVTFYQEEAYVSMGVLIFLLVGSSVLLQAFSWLWYNYSSEEEKKELAKYIYLEKYFHNRTLLGVLHVCQLGVFLRFASVMEISLRSLTSAQRDGQKQGIAVFLTHDLSLLRLIETFSESAPQLTLMMAIIAHREDVEWVTGLKTLGSFAAIAFSVVMYHRVMRSFSKDKAKMTWIPSLVYFLWNFFLIAPRLAAVALAASTLPVGMIAVHFFLLWLTFFLWAWRQKTDFMDTPAGEWLYRGTVALIWYFCSFNVSKDDSRGRRIICHFIITRSIMYHFFIAVDSFVLLGLWWWDCVQPSVFGMPAWAVFICAGSSYIVGTIVKILYYKLCHPNKKSAKEKSTMEESEDMLPPAPACLREEKPGMDMVDFARFKAPSPPCPGEEKPGMDVVDFAPFNAPSPPPSPPPKPLTGAQKRMQKLAANF</sequence>
<accession>A0AAV6FU48</accession>
<dbReference type="InterPro" id="IPR018629">
    <property type="entry name" value="XK-rel"/>
</dbReference>
<protein>
    <recommendedName>
        <fullName evidence="7">XK-related protein</fullName>
    </recommendedName>
</protein>
<reference evidence="9" key="1">
    <citation type="submission" date="2020-10" db="EMBL/GenBank/DDBJ databases">
        <title>Chromosome-scale genome assembly of the Allis shad, Alosa alosa.</title>
        <authorList>
            <person name="Margot Z."/>
            <person name="Christophe K."/>
            <person name="Cabau C."/>
            <person name="Louis A."/>
            <person name="Berthelot C."/>
            <person name="Parey E."/>
            <person name="Roest Crollius H."/>
            <person name="Montfort J."/>
            <person name="Robinson-Rechavi M."/>
            <person name="Bucao C."/>
            <person name="Bouchez O."/>
            <person name="Gislard M."/>
            <person name="Lluch J."/>
            <person name="Milhes M."/>
            <person name="Lampietro C."/>
            <person name="Lopez Roques C."/>
            <person name="Donnadieu C."/>
            <person name="Braasch I."/>
            <person name="Desvignes T."/>
            <person name="Postlethwait J."/>
            <person name="Bobe J."/>
            <person name="Guiguen Y."/>
        </authorList>
    </citation>
    <scope>NUCLEOTIDE SEQUENCE</scope>
    <source>
        <strain evidence="9">M-15738</strain>
        <tissue evidence="9">Blood</tissue>
    </source>
</reference>
<feature type="transmembrane region" description="Helical" evidence="7">
    <location>
        <begin position="212"/>
        <end position="231"/>
    </location>
</feature>
<feature type="transmembrane region" description="Helical" evidence="7">
    <location>
        <begin position="14"/>
        <end position="36"/>
    </location>
</feature>
<feature type="transmembrane region" description="Helical" evidence="7">
    <location>
        <begin position="308"/>
        <end position="327"/>
    </location>
</feature>
<evidence type="ECO:0000256" key="3">
    <source>
        <dbReference type="ARBA" id="ARBA00022475"/>
    </source>
</evidence>
<keyword evidence="4 7" id="KW-0812">Transmembrane</keyword>
<feature type="transmembrane region" description="Helical" evidence="7">
    <location>
        <begin position="43"/>
        <end position="69"/>
    </location>
</feature>
<dbReference type="GO" id="GO:0005886">
    <property type="term" value="C:plasma membrane"/>
    <property type="evidence" value="ECO:0007669"/>
    <property type="project" value="UniProtKB-SubCell"/>
</dbReference>
<comment type="caution">
    <text evidence="9">The sequence shown here is derived from an EMBL/GenBank/DDBJ whole genome shotgun (WGS) entry which is preliminary data.</text>
</comment>
<feature type="transmembrane region" description="Helical" evidence="7">
    <location>
        <begin position="238"/>
        <end position="256"/>
    </location>
</feature>
<evidence type="ECO:0000256" key="5">
    <source>
        <dbReference type="ARBA" id="ARBA00022989"/>
    </source>
</evidence>
<evidence type="ECO:0000256" key="7">
    <source>
        <dbReference type="RuleBase" id="RU910716"/>
    </source>
</evidence>
<dbReference type="AlphaFoldDB" id="A0AAV6FU48"/>
<evidence type="ECO:0000256" key="6">
    <source>
        <dbReference type="ARBA" id="ARBA00023136"/>
    </source>
</evidence>
<dbReference type="EMBL" id="JADWDJ010000020">
    <property type="protein sequence ID" value="KAG5265011.1"/>
    <property type="molecule type" value="Genomic_DNA"/>
</dbReference>
<feature type="transmembrane region" description="Helical" evidence="7">
    <location>
        <begin position="271"/>
        <end position="288"/>
    </location>
</feature>
<feature type="transmembrane region" description="Helical" evidence="7">
    <location>
        <begin position="339"/>
        <end position="360"/>
    </location>
</feature>
<gene>
    <name evidence="9" type="ORF">AALO_G00260460</name>
</gene>
<keyword evidence="3" id="KW-1003">Cell membrane</keyword>
<keyword evidence="5 7" id="KW-1133">Transmembrane helix</keyword>
<dbReference type="GO" id="GO:0070782">
    <property type="term" value="P:phosphatidylserine exposure on apoptotic cell surface"/>
    <property type="evidence" value="ECO:0007669"/>
    <property type="project" value="TreeGrafter"/>
</dbReference>
<name>A0AAV6FU48_9TELE</name>
<dbReference type="InterPro" id="IPR050895">
    <property type="entry name" value="XK-related_scramblase"/>
</dbReference>
<evidence type="ECO:0000256" key="1">
    <source>
        <dbReference type="ARBA" id="ARBA00004651"/>
    </source>
</evidence>
<feature type="transmembrane region" description="Helical" evidence="7">
    <location>
        <begin position="170"/>
        <end position="192"/>
    </location>
</feature>
<dbReference type="Proteomes" id="UP000823561">
    <property type="component" value="Chromosome 20"/>
</dbReference>
<feature type="transmembrane region" description="Helical" evidence="7">
    <location>
        <begin position="89"/>
        <end position="111"/>
    </location>
</feature>